<evidence type="ECO:0000256" key="3">
    <source>
        <dbReference type="HAMAP-Rule" id="MF_01657"/>
    </source>
</evidence>
<proteinExistence type="inferred from homology"/>
<dbReference type="AlphaFoldDB" id="A0A0M8QM00"/>
<dbReference type="Gene3D" id="3.40.50.720">
    <property type="entry name" value="NAD(P)-binding Rossmann-like Domain"/>
    <property type="match status" value="1"/>
</dbReference>
<feature type="active site" description="Acyl-thioester intermediate" evidence="3">
    <location>
        <position position="129"/>
    </location>
</feature>
<keyword evidence="3" id="KW-0560">Oxidoreductase</keyword>
<dbReference type="OrthoDB" id="9786743at2"/>
<accession>A0A0M8QM00</accession>
<comment type="caution">
    <text evidence="3">Lacks conserved residue(s) required for the propagation of feature annotation.</text>
</comment>
<evidence type="ECO:0000259" key="4">
    <source>
        <dbReference type="Pfam" id="PF01118"/>
    </source>
</evidence>
<evidence type="ECO:0000313" key="7">
    <source>
        <dbReference type="Proteomes" id="UP000037773"/>
    </source>
</evidence>
<dbReference type="RefSeq" id="WP_030832953.1">
    <property type="nucleotide sequence ID" value="NZ_JBFBKA010000001.1"/>
</dbReference>
<dbReference type="Pfam" id="PF09290">
    <property type="entry name" value="AcetDehyd-dimer"/>
    <property type="match status" value="1"/>
</dbReference>
<gene>
    <name evidence="6" type="ORF">ADK41_25970</name>
</gene>
<name>A0A0M8QM00_9ACTN</name>
<dbReference type="GO" id="GO:0008774">
    <property type="term" value="F:acetaldehyde dehydrogenase (acetylating) activity"/>
    <property type="evidence" value="ECO:0007669"/>
    <property type="project" value="UniProtKB-UniRule"/>
</dbReference>
<keyword evidence="3" id="KW-0058">Aromatic hydrocarbons catabolism</keyword>
<dbReference type="SUPFAM" id="SSF51735">
    <property type="entry name" value="NAD(P)-binding Rossmann-fold domains"/>
    <property type="match status" value="1"/>
</dbReference>
<dbReference type="Pfam" id="PF01118">
    <property type="entry name" value="Semialdhyde_dh"/>
    <property type="match status" value="1"/>
</dbReference>
<keyword evidence="2 3" id="KW-0520">NAD</keyword>
<keyword evidence="7" id="KW-1185">Reference proteome</keyword>
<dbReference type="GO" id="GO:0051287">
    <property type="term" value="F:NAD binding"/>
    <property type="evidence" value="ECO:0007669"/>
    <property type="project" value="UniProtKB-UniRule"/>
</dbReference>
<protein>
    <recommendedName>
        <fullName evidence="3">Acetaldehyde dehydrogenase</fullName>
        <ecNumber evidence="3">1.2.1.10</ecNumber>
    </recommendedName>
    <alternativeName>
        <fullName evidence="3">Acetaldehyde dehydrogenase [acetylating]</fullName>
    </alternativeName>
</protein>
<evidence type="ECO:0000256" key="2">
    <source>
        <dbReference type="ARBA" id="ARBA00023027"/>
    </source>
</evidence>
<feature type="domain" description="Acetaldehyde dehydrogenase C-terminal" evidence="5">
    <location>
        <begin position="129"/>
        <end position="264"/>
    </location>
</feature>
<evidence type="ECO:0000256" key="1">
    <source>
        <dbReference type="ARBA" id="ARBA00009244"/>
    </source>
</evidence>
<comment type="similarity">
    <text evidence="1 3">Belongs to the acetaldehyde dehydrogenase family.</text>
</comment>
<dbReference type="EC" id="1.2.1.10" evidence="3"/>
<evidence type="ECO:0000313" key="6">
    <source>
        <dbReference type="EMBL" id="KOT34627.1"/>
    </source>
</evidence>
<comment type="catalytic activity">
    <reaction evidence="3">
        <text>acetaldehyde + NAD(+) + CoA = acetyl-CoA + NADH + H(+)</text>
        <dbReference type="Rhea" id="RHEA:23288"/>
        <dbReference type="ChEBI" id="CHEBI:15343"/>
        <dbReference type="ChEBI" id="CHEBI:15378"/>
        <dbReference type="ChEBI" id="CHEBI:57287"/>
        <dbReference type="ChEBI" id="CHEBI:57288"/>
        <dbReference type="ChEBI" id="CHEBI:57540"/>
        <dbReference type="ChEBI" id="CHEBI:57945"/>
        <dbReference type="EC" id="1.2.1.10"/>
    </reaction>
</comment>
<dbReference type="InterPro" id="IPR015426">
    <property type="entry name" value="Acetylaldehyde_DH_C"/>
</dbReference>
<dbReference type="Gene3D" id="3.30.360.10">
    <property type="entry name" value="Dihydrodipicolinate Reductase, domain 2"/>
    <property type="match status" value="1"/>
</dbReference>
<dbReference type="Proteomes" id="UP000037773">
    <property type="component" value="Unassembled WGS sequence"/>
</dbReference>
<dbReference type="NCBIfam" id="NF006157">
    <property type="entry name" value="PRK08300.1"/>
    <property type="match status" value="1"/>
</dbReference>
<dbReference type="InterPro" id="IPR003361">
    <property type="entry name" value="Acetaldehyde_dehydrogenase"/>
</dbReference>
<dbReference type="InterPro" id="IPR036291">
    <property type="entry name" value="NAD(P)-bd_dom_sf"/>
</dbReference>
<evidence type="ECO:0000259" key="5">
    <source>
        <dbReference type="Pfam" id="PF09290"/>
    </source>
</evidence>
<comment type="caution">
    <text evidence="6">The sequence shown here is derived from an EMBL/GenBank/DDBJ whole genome shotgun (WGS) entry which is preliminary data.</text>
</comment>
<dbReference type="CDD" id="cd23933">
    <property type="entry name" value="ALDH_C"/>
    <property type="match status" value="1"/>
</dbReference>
<reference evidence="6 7" key="1">
    <citation type="submission" date="2015-07" db="EMBL/GenBank/DDBJ databases">
        <authorList>
            <person name="Noorani M."/>
        </authorList>
    </citation>
    <scope>NUCLEOTIDE SEQUENCE [LARGE SCALE GENOMIC DNA]</scope>
    <source>
        <strain evidence="6 7">NRRL B-24567</strain>
    </source>
</reference>
<dbReference type="PATRIC" id="fig|36816.3.peg.5617"/>
<dbReference type="InterPro" id="IPR000534">
    <property type="entry name" value="Semialdehyde_DH_NAD-bd"/>
</dbReference>
<dbReference type="HAMAP" id="MF_01657">
    <property type="entry name" value="Ac_ald_DH_ac"/>
    <property type="match status" value="1"/>
</dbReference>
<dbReference type="EMBL" id="LGCN01000216">
    <property type="protein sequence ID" value="KOT34627.1"/>
    <property type="molecule type" value="Genomic_DNA"/>
</dbReference>
<dbReference type="SUPFAM" id="SSF55347">
    <property type="entry name" value="Glyceraldehyde-3-phosphate dehydrogenase-like, C-terminal domain"/>
    <property type="match status" value="1"/>
</dbReference>
<feature type="domain" description="Semialdehyde dehydrogenase NAD-binding" evidence="4">
    <location>
        <begin position="9"/>
        <end position="102"/>
    </location>
</feature>
<organism evidence="6 7">
    <name type="scientific">Streptomyces caelestis</name>
    <dbReference type="NCBI Taxonomy" id="36816"/>
    <lineage>
        <taxon>Bacteria</taxon>
        <taxon>Bacillati</taxon>
        <taxon>Actinomycetota</taxon>
        <taxon>Actinomycetes</taxon>
        <taxon>Kitasatosporales</taxon>
        <taxon>Streptomycetaceae</taxon>
        <taxon>Streptomyces</taxon>
    </lineage>
</organism>
<sequence>MAADEQRLRVAVLGAGLIGIDLVDKICRSRKLELALVAGRDRDSLGLRRAAETGHPTTAGGIHAVVDAGPLDMVFDATNADIHAEHWTALRPTGTTLIDLTPTGLGTVIVPGVNSHPPAARRHLNLVSCGGQAAIPVLYALSRRCTPSYIEVVSTGASASAGRATRLNLDQYIATTSAAIRAFTGTRDVKVMVNLSPARPAPPFRVAMTVLADGIRPAPVRTSIAAAAQAVRAYAPGFKVTSLAVDPGRISVVVEVTASGGRLPRHAGSVDIINAAAVLLAEQSAAASRGRGLHP</sequence>